<evidence type="ECO:0000259" key="1">
    <source>
        <dbReference type="SMART" id="SM00235"/>
    </source>
</evidence>
<dbReference type="SMART" id="SM00235">
    <property type="entry name" value="ZnMc"/>
    <property type="match status" value="1"/>
</dbReference>
<dbReference type="Proteomes" id="UP001180487">
    <property type="component" value="Unassembled WGS sequence"/>
</dbReference>
<dbReference type="Gene3D" id="3.40.390.10">
    <property type="entry name" value="Collagenase (Catalytic Domain)"/>
    <property type="match status" value="1"/>
</dbReference>
<evidence type="ECO:0000313" key="2">
    <source>
        <dbReference type="EMBL" id="MDR7376187.1"/>
    </source>
</evidence>
<accession>A0ABU2C4L1</accession>
<proteinExistence type="predicted"/>
<keyword evidence="3" id="KW-1185">Reference proteome</keyword>
<sequence length="360" mass="39814">MATASSPAPTHALRYCAQPLQRPREFAADVSANRTRAIITFSKKWVNGTQLTYYCFKPGDAVPAAWQGSPADIAEVDAAFQKWFALNIGISFKAVARPEDAQVRIGFDPDDGSWSYVGRDVASVRDPAERTMNFGWPLNTVYGRDTALHEIGHTLGLEHEHQNPFAGIVWNEAAVRSYFRGAPNFWNDDAINHNILNKIATSSVKGTKWDPDSVMEYQFSEGLIQEPAPYRAGLKPAGGLSTFDQTWMRESYPGVAVEQIPQLQVAVSQKLNLGPGKTRVFAFQPPRTRTYRIGTFGDSDTVLVLFEATPGGNVQLAGDDDSGVDRNALIKQRLSTGRKYQIGIRLYYADSTAETSLMVW</sequence>
<dbReference type="InterPro" id="IPR006026">
    <property type="entry name" value="Peptidase_Metallo"/>
</dbReference>
<protein>
    <recommendedName>
        <fullName evidence="1">Peptidase metallopeptidase domain-containing protein</fullName>
    </recommendedName>
</protein>
<name>A0ABU2C4L1_9BURK</name>
<feature type="domain" description="Peptidase metallopeptidase" evidence="1">
    <location>
        <begin position="41"/>
        <end position="198"/>
    </location>
</feature>
<dbReference type="InterPro" id="IPR001506">
    <property type="entry name" value="Peptidase_M12A"/>
</dbReference>
<dbReference type="RefSeq" id="WP_310370952.1">
    <property type="nucleotide sequence ID" value="NZ_JAVDXT010000001.1"/>
</dbReference>
<reference evidence="2 3" key="1">
    <citation type="submission" date="2023-07" db="EMBL/GenBank/DDBJ databases">
        <title>Sorghum-associated microbial communities from plants grown in Nebraska, USA.</title>
        <authorList>
            <person name="Schachtman D."/>
        </authorList>
    </citation>
    <scope>NUCLEOTIDE SEQUENCE [LARGE SCALE GENOMIC DNA]</scope>
    <source>
        <strain evidence="2 3">BE313</strain>
    </source>
</reference>
<comment type="caution">
    <text evidence="2">The sequence shown here is derived from an EMBL/GenBank/DDBJ whole genome shotgun (WGS) entry which is preliminary data.</text>
</comment>
<dbReference type="SUPFAM" id="SSF55486">
    <property type="entry name" value="Metalloproteases ('zincins'), catalytic domain"/>
    <property type="match status" value="1"/>
</dbReference>
<organism evidence="2 3">
    <name type="scientific">Rhodoferax ferrireducens</name>
    <dbReference type="NCBI Taxonomy" id="192843"/>
    <lineage>
        <taxon>Bacteria</taxon>
        <taxon>Pseudomonadati</taxon>
        <taxon>Pseudomonadota</taxon>
        <taxon>Betaproteobacteria</taxon>
        <taxon>Burkholderiales</taxon>
        <taxon>Comamonadaceae</taxon>
        <taxon>Rhodoferax</taxon>
    </lineage>
</organism>
<dbReference type="Pfam" id="PF01400">
    <property type="entry name" value="Astacin"/>
    <property type="match status" value="1"/>
</dbReference>
<gene>
    <name evidence="2" type="ORF">J2X19_000845</name>
</gene>
<dbReference type="InterPro" id="IPR024079">
    <property type="entry name" value="MetalloPept_cat_dom_sf"/>
</dbReference>
<evidence type="ECO:0000313" key="3">
    <source>
        <dbReference type="Proteomes" id="UP001180487"/>
    </source>
</evidence>
<dbReference type="EMBL" id="JAVDXT010000001">
    <property type="protein sequence ID" value="MDR7376187.1"/>
    <property type="molecule type" value="Genomic_DNA"/>
</dbReference>